<evidence type="ECO:0000313" key="2">
    <source>
        <dbReference type="EMBL" id="COX60218.1"/>
    </source>
</evidence>
<feature type="region of interest" description="Disordered" evidence="1">
    <location>
        <begin position="1"/>
        <end position="43"/>
    </location>
</feature>
<name>A0A916L9Y5_MYCTX</name>
<feature type="compositionally biased region" description="Polar residues" evidence="1">
    <location>
        <begin position="1"/>
        <end position="23"/>
    </location>
</feature>
<dbReference type="AlphaFoldDB" id="A0A916L9Y5"/>
<accession>A0A916L9Y5</accession>
<dbReference type="Proteomes" id="UP000039021">
    <property type="component" value="Unassembled WGS sequence"/>
</dbReference>
<evidence type="ECO:0000313" key="3">
    <source>
        <dbReference type="Proteomes" id="UP000039021"/>
    </source>
</evidence>
<reference evidence="3" key="1">
    <citation type="submission" date="2015-03" db="EMBL/GenBank/DDBJ databases">
        <authorList>
            <consortium name="Pathogen Informatics"/>
        </authorList>
    </citation>
    <scope>NUCLEOTIDE SEQUENCE [LARGE SCALE GENOMIC DNA]</scope>
    <source>
        <strain evidence="3">N09902308</strain>
    </source>
</reference>
<protein>
    <submittedName>
        <fullName evidence="2">Uncharacterized protein</fullName>
    </submittedName>
</protein>
<evidence type="ECO:0000256" key="1">
    <source>
        <dbReference type="SAM" id="MobiDB-lite"/>
    </source>
</evidence>
<sequence>MTPSVPSLPTNSLVRESPATSLSRGPPSRTAVPLASTTCMPST</sequence>
<dbReference type="EMBL" id="CSBK01000586">
    <property type="protein sequence ID" value="COX60218.1"/>
    <property type="molecule type" value="Genomic_DNA"/>
</dbReference>
<proteinExistence type="predicted"/>
<comment type="caution">
    <text evidence="2">The sequence shown here is derived from an EMBL/GenBank/DDBJ whole genome shotgun (WGS) entry which is preliminary data.</text>
</comment>
<organism evidence="2 3">
    <name type="scientific">Mycobacterium tuberculosis</name>
    <dbReference type="NCBI Taxonomy" id="1773"/>
    <lineage>
        <taxon>Bacteria</taxon>
        <taxon>Bacillati</taxon>
        <taxon>Actinomycetota</taxon>
        <taxon>Actinomycetes</taxon>
        <taxon>Mycobacteriales</taxon>
        <taxon>Mycobacteriaceae</taxon>
        <taxon>Mycobacterium</taxon>
        <taxon>Mycobacterium tuberculosis complex</taxon>
    </lineage>
</organism>
<gene>
    <name evidence="2" type="ORF">ERS007739_01502</name>
</gene>